<gene>
    <name evidence="18" type="ORF">MICPUCDRAFT_30014</name>
</gene>
<dbReference type="InterPro" id="IPR036663">
    <property type="entry name" value="Fumarylacetoacetase_C_sf"/>
</dbReference>
<reference evidence="18 19" key="1">
    <citation type="journal article" date="2009" name="Science">
        <title>Green evolution and dynamic adaptations revealed by genomes of the marine picoeukaryotes Micromonas.</title>
        <authorList>
            <person name="Worden A.Z."/>
            <person name="Lee J.H."/>
            <person name="Mock T."/>
            <person name="Rouze P."/>
            <person name="Simmons M.P."/>
            <person name="Aerts A.L."/>
            <person name="Allen A.E."/>
            <person name="Cuvelier M.L."/>
            <person name="Derelle E."/>
            <person name="Everett M.V."/>
            <person name="Foulon E."/>
            <person name="Grimwood J."/>
            <person name="Gundlach H."/>
            <person name="Henrissat B."/>
            <person name="Napoli C."/>
            <person name="McDonald S.M."/>
            <person name="Parker M.S."/>
            <person name="Rombauts S."/>
            <person name="Salamov A."/>
            <person name="Von Dassow P."/>
            <person name="Badger J.H."/>
            <person name="Coutinho P.M."/>
            <person name="Demir E."/>
            <person name="Dubchak I."/>
            <person name="Gentemann C."/>
            <person name="Eikrem W."/>
            <person name="Gready J.E."/>
            <person name="John U."/>
            <person name="Lanier W."/>
            <person name="Lindquist E.A."/>
            <person name="Lucas S."/>
            <person name="Mayer K.F."/>
            <person name="Moreau H."/>
            <person name="Not F."/>
            <person name="Otillar R."/>
            <person name="Panaud O."/>
            <person name="Pangilinan J."/>
            <person name="Paulsen I."/>
            <person name="Piegu B."/>
            <person name="Poliakov A."/>
            <person name="Robbens S."/>
            <person name="Schmutz J."/>
            <person name="Toulza E."/>
            <person name="Wyss T."/>
            <person name="Zelensky A."/>
            <person name="Zhou K."/>
            <person name="Armbrust E.V."/>
            <person name="Bhattacharya D."/>
            <person name="Goodenough U.W."/>
            <person name="Van de Peer Y."/>
            <person name="Grigoriev I.V."/>
        </authorList>
    </citation>
    <scope>NUCLEOTIDE SEQUENCE [LARGE SCALE GENOMIC DNA]</scope>
    <source>
        <strain evidence="18 19">CCMP1545</strain>
    </source>
</reference>
<dbReference type="GO" id="GO:0046872">
    <property type="term" value="F:metal ion binding"/>
    <property type="evidence" value="ECO:0007669"/>
    <property type="project" value="UniProtKB-KW"/>
</dbReference>
<evidence type="ECO:0000256" key="12">
    <source>
        <dbReference type="PIRSR" id="PIRSR605959-1"/>
    </source>
</evidence>
<dbReference type="AlphaFoldDB" id="C1N7D9"/>
<feature type="active site" description="Proton acceptor" evidence="12">
    <location>
        <position position="178"/>
    </location>
</feature>
<evidence type="ECO:0000256" key="1">
    <source>
        <dbReference type="ARBA" id="ARBA00001913"/>
    </source>
</evidence>
<feature type="binding site" evidence="14">
    <location>
        <position position="171"/>
    </location>
    <ligand>
        <name>Ca(2+)</name>
        <dbReference type="ChEBI" id="CHEBI:29108"/>
    </ligand>
</feature>
<feature type="binding site" evidence="13">
    <location>
        <position position="286"/>
    </location>
    <ligand>
        <name>substrate</name>
    </ligand>
</feature>
<evidence type="ECO:0000256" key="10">
    <source>
        <dbReference type="ARBA" id="ARBA00022878"/>
    </source>
</evidence>
<feature type="binding site" evidence="13">
    <location>
        <position position="434"/>
    </location>
    <ligand>
        <name>substrate</name>
    </ligand>
</feature>
<name>C1N7D9_MICPC</name>
<comment type="cofactor">
    <cofactor evidence="2 14">
        <name>Mg(2+)</name>
        <dbReference type="ChEBI" id="CHEBI:18420"/>
    </cofactor>
</comment>
<dbReference type="InterPro" id="IPR036462">
    <property type="entry name" value="Fumarylacetoacetase_N_sf"/>
</dbReference>
<dbReference type="GeneID" id="9689324"/>
<evidence type="ECO:0000256" key="5">
    <source>
        <dbReference type="ARBA" id="ARBA00012094"/>
    </source>
</evidence>
<dbReference type="GO" id="GO:0006559">
    <property type="term" value="P:L-phenylalanine catabolic process"/>
    <property type="evidence" value="ECO:0007669"/>
    <property type="project" value="UniProtKB-UniPathway"/>
</dbReference>
<keyword evidence="8 14" id="KW-0106">Calcium</keyword>
<dbReference type="STRING" id="564608.C1N7D9"/>
<evidence type="ECO:0000256" key="9">
    <source>
        <dbReference type="ARBA" id="ARBA00022842"/>
    </source>
</evidence>
<dbReference type="SUPFAM" id="SSF56529">
    <property type="entry name" value="FAH"/>
    <property type="match status" value="2"/>
</dbReference>
<evidence type="ECO:0000313" key="18">
    <source>
        <dbReference type="EMBL" id="EEH52256.1"/>
    </source>
</evidence>
<feature type="domain" description="Fumarylacetoacetase N-terminal" evidence="17">
    <location>
        <begin position="39"/>
        <end position="163"/>
    </location>
</feature>
<feature type="binding site" evidence="14">
    <location>
        <position position="244"/>
    </location>
    <ligand>
        <name>Ca(2+)</name>
        <dbReference type="ChEBI" id="CHEBI:29108"/>
    </ligand>
</feature>
<evidence type="ECO:0000259" key="16">
    <source>
        <dbReference type="Pfam" id="PF01557"/>
    </source>
</evidence>
<dbReference type="GO" id="GO:0004334">
    <property type="term" value="F:fumarylacetoacetase activity"/>
    <property type="evidence" value="ECO:0007669"/>
    <property type="project" value="UniProtKB-EC"/>
</dbReference>
<comment type="pathway">
    <text evidence="3">Amino-acid degradation; L-phenylalanine degradation; acetoacetate and fumarate from L-phenylalanine: step 6/6.</text>
</comment>
<dbReference type="RefSeq" id="XP_003063883.1">
    <property type="nucleotide sequence ID" value="XM_003063837.1"/>
</dbReference>
<sequence length="506" mass="53741">MEPEPTEPTSPYAASSPRADPAPLETFVPDAAGSDFPIQNLPYGVFVVKPDRGLSKLDAVRARVGVAIGSRVLDLSWLASEDLHVVGDRKLCEHKSPWLLDVPGAGTLTPLMRAGAKTWRAMRARLQALLALHPIPGVRNLRAPYDVTGMCLYKMEDVEMRMPCDVGDFTDFYASREHATNVGTMFRGASNALNENWAALPVGYHGRASSVVCSGTNIVRPRGQILKDASSRTTYAPTAKLDFELEVGVFVGGAGNELGVPIKIADASEHVFGYCLLNDWSARDVQRWEYVPLGPFASKSFATTISPWVVTALALEDARCAAPAQDLRKPLPYLVEDDRHALDVSLEVRVRANANANANASGGAGRRRESGETPPGGAASETASASASPSPPPPRAPVARSNLRHLYWTPAQMIAQHTSTGCNLRPGDLLGTGTISAPKGEGTPGCLLELTEDGARRVAIGDGSGATRAYLEDGDEVVITGAAVTREGVRIGFGTCVGVVLPALDE</sequence>
<dbReference type="Gene3D" id="3.90.850.10">
    <property type="entry name" value="Fumarylacetoacetase-like, C-terminal domain"/>
    <property type="match status" value="1"/>
</dbReference>
<evidence type="ECO:0000256" key="2">
    <source>
        <dbReference type="ARBA" id="ARBA00001946"/>
    </source>
</evidence>
<keyword evidence="7" id="KW-0378">Hydrolase</keyword>
<feature type="binding site" evidence="13">
    <location>
        <position position="173"/>
    </location>
    <ligand>
        <name>substrate</name>
    </ligand>
</feature>
<evidence type="ECO:0000256" key="13">
    <source>
        <dbReference type="PIRSR" id="PIRSR605959-2"/>
    </source>
</evidence>
<keyword evidence="9 14" id="KW-0460">Magnesium</keyword>
<protein>
    <recommendedName>
        <fullName evidence="5">fumarylacetoacetase</fullName>
        <ecNumber evidence="5">3.7.1.2</ecNumber>
    </recommendedName>
</protein>
<dbReference type="Proteomes" id="UP000001876">
    <property type="component" value="Unassembled WGS sequence"/>
</dbReference>
<dbReference type="InterPro" id="IPR011234">
    <property type="entry name" value="Fumarylacetoacetase-like_C"/>
</dbReference>
<evidence type="ECO:0000256" key="14">
    <source>
        <dbReference type="PIRSR" id="PIRSR605959-3"/>
    </source>
</evidence>
<feature type="compositionally biased region" description="Low complexity" evidence="15">
    <location>
        <begin position="375"/>
        <end position="388"/>
    </location>
</feature>
<dbReference type="Pfam" id="PF01557">
    <property type="entry name" value="FAA_hydrolase"/>
    <property type="match status" value="1"/>
</dbReference>
<evidence type="ECO:0000256" key="4">
    <source>
        <dbReference type="ARBA" id="ARBA00010211"/>
    </source>
</evidence>
<keyword evidence="6 14" id="KW-0479">Metal-binding</keyword>
<dbReference type="GO" id="GO:1902000">
    <property type="term" value="P:homogentisate catabolic process"/>
    <property type="evidence" value="ECO:0007669"/>
    <property type="project" value="TreeGrafter"/>
</dbReference>
<feature type="binding site" evidence="14">
    <location>
        <position position="299"/>
    </location>
    <ligand>
        <name>Mg(2+)</name>
        <dbReference type="ChEBI" id="CHEBI:18420"/>
    </ligand>
</feature>
<evidence type="ECO:0000256" key="7">
    <source>
        <dbReference type="ARBA" id="ARBA00022801"/>
    </source>
</evidence>
<keyword evidence="10" id="KW-0828">Tyrosine catabolism</keyword>
<dbReference type="InterPro" id="IPR005959">
    <property type="entry name" value="Fumarylacetoacetase"/>
</dbReference>
<feature type="binding site" evidence="13">
    <location>
        <position position="187"/>
    </location>
    <ligand>
        <name>substrate</name>
    </ligand>
</feature>
<proteinExistence type="inferred from homology"/>
<feature type="binding site" evidence="14">
    <location>
        <position position="246"/>
    </location>
    <ligand>
        <name>Ca(2+)</name>
        <dbReference type="ChEBI" id="CHEBI:29108"/>
    </ligand>
</feature>
<dbReference type="UniPathway" id="UPA00139">
    <property type="reaction ID" value="UER00341"/>
</dbReference>
<evidence type="ECO:0000256" key="11">
    <source>
        <dbReference type="ARBA" id="ARBA00023232"/>
    </source>
</evidence>
<comment type="similarity">
    <text evidence="4">Belongs to the FAH family.</text>
</comment>
<dbReference type="EMBL" id="GG663749">
    <property type="protein sequence ID" value="EEH52256.1"/>
    <property type="molecule type" value="Genomic_DNA"/>
</dbReference>
<dbReference type="OMA" id="YSNINHA"/>
<keyword evidence="11" id="KW-0585">Phenylalanine catabolism</keyword>
<dbReference type="eggNOG" id="KOG2843">
    <property type="taxonomic scope" value="Eukaryota"/>
</dbReference>
<comment type="cofactor">
    <cofactor evidence="1 14">
        <name>Ca(2+)</name>
        <dbReference type="ChEBI" id="CHEBI:29108"/>
    </cofactor>
</comment>
<feature type="region of interest" description="Disordered" evidence="15">
    <location>
        <begin position="357"/>
        <end position="399"/>
    </location>
</feature>
<evidence type="ECO:0000259" key="17">
    <source>
        <dbReference type="Pfam" id="PF09298"/>
    </source>
</evidence>
<dbReference type="PANTHER" id="PTHR43069:SF2">
    <property type="entry name" value="FUMARYLACETOACETASE"/>
    <property type="match status" value="1"/>
</dbReference>
<evidence type="ECO:0000256" key="6">
    <source>
        <dbReference type="ARBA" id="ARBA00022723"/>
    </source>
</evidence>
<feature type="binding site" evidence="14">
    <location>
        <position position="303"/>
    </location>
    <ligand>
        <name>Mg(2+)</name>
        <dbReference type="ChEBI" id="CHEBI:18420"/>
    </ligand>
</feature>
<feature type="binding site" evidence="14">
    <location>
        <position position="279"/>
    </location>
    <ligand>
        <name>Ca(2+)</name>
        <dbReference type="ChEBI" id="CHEBI:29108"/>
    </ligand>
</feature>
<feature type="domain" description="Fumarylacetoacetase-like C-terminal" evidence="16">
    <location>
        <begin position="169"/>
        <end position="497"/>
    </location>
</feature>
<evidence type="ECO:0000313" key="19">
    <source>
        <dbReference type="Proteomes" id="UP000001876"/>
    </source>
</evidence>
<keyword evidence="19" id="KW-1185">Reference proteome</keyword>
<feature type="binding site" evidence="14">
    <location>
        <position position="279"/>
    </location>
    <ligand>
        <name>Mg(2+)</name>
        <dbReference type="ChEBI" id="CHEBI:18420"/>
    </ligand>
</feature>
<dbReference type="OrthoDB" id="9971669at2759"/>
<dbReference type="InterPro" id="IPR015377">
    <property type="entry name" value="Fumarylacetoacetase_N"/>
</dbReference>
<dbReference type="KEGG" id="mpp:MICPUCDRAFT_30014"/>
<dbReference type="GO" id="GO:0006572">
    <property type="term" value="P:L-tyrosine catabolic process"/>
    <property type="evidence" value="ECO:0007669"/>
    <property type="project" value="UniProtKB-KW"/>
</dbReference>
<dbReference type="Pfam" id="PF09298">
    <property type="entry name" value="FAA_hydrolase_N"/>
    <property type="match status" value="1"/>
</dbReference>
<accession>C1N7D9</accession>
<feature type="binding site" evidence="13">
    <location>
        <position position="290"/>
    </location>
    <ligand>
        <name>substrate</name>
    </ligand>
</feature>
<dbReference type="EC" id="3.7.1.2" evidence="5"/>
<dbReference type="Gene3D" id="2.30.30.230">
    <property type="entry name" value="Fumarylacetoacetase, N-terminal domain"/>
    <property type="match status" value="1"/>
</dbReference>
<dbReference type="SUPFAM" id="SSF63433">
    <property type="entry name" value="Fumarylacetoacetate hydrolase, FAH, N-terminal domain"/>
    <property type="match status" value="1"/>
</dbReference>
<evidence type="ECO:0000256" key="8">
    <source>
        <dbReference type="ARBA" id="ARBA00022837"/>
    </source>
</evidence>
<feature type="region of interest" description="Disordered" evidence="15">
    <location>
        <begin position="1"/>
        <end position="25"/>
    </location>
</feature>
<organism evidence="19">
    <name type="scientific">Micromonas pusilla (strain CCMP1545)</name>
    <name type="common">Picoplanktonic green alga</name>
    <dbReference type="NCBI Taxonomy" id="564608"/>
    <lineage>
        <taxon>Eukaryota</taxon>
        <taxon>Viridiplantae</taxon>
        <taxon>Chlorophyta</taxon>
        <taxon>Mamiellophyceae</taxon>
        <taxon>Mamiellales</taxon>
        <taxon>Mamiellaceae</taxon>
        <taxon>Micromonas</taxon>
    </lineage>
</organism>
<evidence type="ECO:0000256" key="15">
    <source>
        <dbReference type="SAM" id="MobiDB-lite"/>
    </source>
</evidence>
<evidence type="ECO:0000256" key="3">
    <source>
        <dbReference type="ARBA" id="ARBA00004782"/>
    </source>
</evidence>
<dbReference type="PANTHER" id="PTHR43069">
    <property type="entry name" value="FUMARYLACETOACETASE"/>
    <property type="match status" value="1"/>
</dbReference>